<protein>
    <submittedName>
        <fullName evidence="8">TonB-dependent receptor</fullName>
    </submittedName>
</protein>
<organism evidence="8 9">
    <name type="scientific">Sphingobium nicotianae</name>
    <dbReference type="NCBI Taxonomy" id="2782607"/>
    <lineage>
        <taxon>Bacteria</taxon>
        <taxon>Pseudomonadati</taxon>
        <taxon>Pseudomonadota</taxon>
        <taxon>Alphaproteobacteria</taxon>
        <taxon>Sphingomonadales</taxon>
        <taxon>Sphingomonadaceae</taxon>
        <taxon>Sphingobium</taxon>
    </lineage>
</organism>
<evidence type="ECO:0000259" key="6">
    <source>
        <dbReference type="Pfam" id="PF00593"/>
    </source>
</evidence>
<accession>A0A9X1DF67</accession>
<proteinExistence type="inferred from homology"/>
<sequence>MNISSTRAILIRGTALAALILPSLAAAQTEPQATEEGAAGGGEILVTGSRIKKDGFDSPVPVTVVDAGLIQNLGQTNAAEVVKLMPQNIASQSDATSGTSLSANAGSQFANLRGLNPTFGTRTLTLVNTRRFIPTSDGGQVDLNLIPSVLIGRVETVTGGASAAYGSDAIAGVVNIILDNTFTGFKGQIDYGQTGRGDGKSLHAAAAYGLNFADGRGHIMIGGEYQRNKGIGQCADVREWCAESWGTVANQGAIRPGYDRNDRTTLNQNQAGRSGPSNTVGYNVPGSIGAGLPNFIIGRGLGLVYNSTYGVIRNFYQAGSTTGTAYNAVFPAVNPPPALVDKVFSPNGQTVSDYDPGLFGPKLVGGVALGGDNDGAYRDQYIQTPVKRYSTYLAAEYELSDALKISTELSYADRKANSRSLTAATRSTMSIQADNAFLSPALAAIMNAPQAPGSSPYPIAPYTFSLGKDPDDELDNEISVDAQAFRGVLGLSGSLFADWTWDAYYQYGENKRFSSVKYSRHNDAFFMAIDAVRQDPANPNSQIICRPLNEATIAAGVAAGRFSSAYVTQLRALNAACKPLNLFGSGNMNPEAIAFAWRPAVEDFKFRQHVLSASVQGTAFQGWGAGPISVAAGLDYRDDKGDVTHGGVNPNDYAFSFGLDYAGKISVIEGFFETNVPVFRDSALGDMFELNGAIRYTKNKSTDTLTSQSRTINATSWKVGGIYDVFDGLRFRATQSRDIRAAGFRELFMKTAPTESGTAQGRVNNFNKTNPATGGVVGADPADATPIYSGGNFTLAPEKADTTTAGVVFSPTFMRGFRISLDWYQIKLKDAIANLSGQRVVDLCRDSGLLCDRVTFASPLDITRVNAGSANVGLITTRGFDFEASYRLPLSDLKGSLPGSLDLRFLLNHTYDFVVQQGPGAVARDYAGQSGPVVEGGDFYPSPKWMWNALIGYSTERFNYTLTVRHVGKGILNVERIGPEDPGYAPNIANSITTNRVNSATYFNVAMSYKIPLGADIDQNIEVFGAIENLLDKKPPVAPGTSPTNPAAYPTNPVYFDTFGMRWKAGARLKF</sequence>
<comment type="subcellular location">
    <subcellularLocation>
        <location evidence="1 4">Cell outer membrane</location>
    </subcellularLocation>
</comment>
<dbReference type="PANTHER" id="PTHR47234">
    <property type="match status" value="1"/>
</dbReference>
<gene>
    <name evidence="8" type="ORF">KK488_19410</name>
</gene>
<dbReference type="RefSeq" id="WP_214625380.1">
    <property type="nucleotide sequence ID" value="NZ_JAHGAW010000015.1"/>
</dbReference>
<dbReference type="InterPro" id="IPR037066">
    <property type="entry name" value="Plug_dom_sf"/>
</dbReference>
<keyword evidence="5" id="KW-0732">Signal</keyword>
<dbReference type="InterPro" id="IPR012910">
    <property type="entry name" value="Plug_dom"/>
</dbReference>
<evidence type="ECO:0000313" key="8">
    <source>
        <dbReference type="EMBL" id="MBT2189122.1"/>
    </source>
</evidence>
<keyword evidence="8" id="KW-0675">Receptor</keyword>
<comment type="caution">
    <text evidence="8">The sequence shown here is derived from an EMBL/GenBank/DDBJ whole genome shotgun (WGS) entry which is preliminary data.</text>
</comment>
<dbReference type="Gene3D" id="2.40.170.20">
    <property type="entry name" value="TonB-dependent receptor, beta-barrel domain"/>
    <property type="match status" value="1"/>
</dbReference>
<evidence type="ECO:0000256" key="5">
    <source>
        <dbReference type="SAM" id="SignalP"/>
    </source>
</evidence>
<dbReference type="EMBL" id="JAHGAW010000015">
    <property type="protein sequence ID" value="MBT2189122.1"/>
    <property type="molecule type" value="Genomic_DNA"/>
</dbReference>
<dbReference type="Pfam" id="PF07715">
    <property type="entry name" value="Plug"/>
    <property type="match status" value="1"/>
</dbReference>
<evidence type="ECO:0000259" key="7">
    <source>
        <dbReference type="Pfam" id="PF07715"/>
    </source>
</evidence>
<dbReference type="PANTHER" id="PTHR47234:SF2">
    <property type="entry name" value="TONB-DEPENDENT RECEPTOR"/>
    <property type="match status" value="1"/>
</dbReference>
<keyword evidence="2 4" id="KW-0472">Membrane</keyword>
<dbReference type="Proteomes" id="UP001138757">
    <property type="component" value="Unassembled WGS sequence"/>
</dbReference>
<dbReference type="SUPFAM" id="SSF56935">
    <property type="entry name" value="Porins"/>
    <property type="match status" value="1"/>
</dbReference>
<dbReference type="Gene3D" id="2.170.130.10">
    <property type="entry name" value="TonB-dependent receptor, plug domain"/>
    <property type="match status" value="1"/>
</dbReference>
<keyword evidence="3" id="KW-0998">Cell outer membrane</keyword>
<dbReference type="InterPro" id="IPR000531">
    <property type="entry name" value="Beta-barrel_TonB"/>
</dbReference>
<evidence type="ECO:0000256" key="3">
    <source>
        <dbReference type="ARBA" id="ARBA00023237"/>
    </source>
</evidence>
<feature type="domain" description="TonB-dependent receptor plug" evidence="7">
    <location>
        <begin position="57"/>
        <end position="173"/>
    </location>
</feature>
<dbReference type="InterPro" id="IPR036942">
    <property type="entry name" value="Beta-barrel_TonB_sf"/>
</dbReference>
<reference evidence="8" key="1">
    <citation type="submission" date="2021-05" db="EMBL/GenBank/DDBJ databases">
        <title>Genome of Sphingobium sp. strain.</title>
        <authorList>
            <person name="Fan R."/>
        </authorList>
    </citation>
    <scope>NUCLEOTIDE SEQUENCE</scope>
    <source>
        <strain evidence="8">H33</strain>
    </source>
</reference>
<dbReference type="AlphaFoldDB" id="A0A9X1DF67"/>
<evidence type="ECO:0000256" key="4">
    <source>
        <dbReference type="RuleBase" id="RU003357"/>
    </source>
</evidence>
<feature type="chain" id="PRO_5040868371" evidence="5">
    <location>
        <begin position="26"/>
        <end position="1071"/>
    </location>
</feature>
<comment type="similarity">
    <text evidence="4">Belongs to the TonB-dependent receptor family.</text>
</comment>
<feature type="domain" description="TonB-dependent receptor-like beta-barrel" evidence="6">
    <location>
        <begin position="534"/>
        <end position="1030"/>
    </location>
</feature>
<evidence type="ECO:0000256" key="1">
    <source>
        <dbReference type="ARBA" id="ARBA00004442"/>
    </source>
</evidence>
<keyword evidence="9" id="KW-1185">Reference proteome</keyword>
<name>A0A9X1DF67_9SPHN</name>
<keyword evidence="4" id="KW-0798">TonB box</keyword>
<dbReference type="GO" id="GO:0009279">
    <property type="term" value="C:cell outer membrane"/>
    <property type="evidence" value="ECO:0007669"/>
    <property type="project" value="UniProtKB-SubCell"/>
</dbReference>
<feature type="signal peptide" evidence="5">
    <location>
        <begin position="1"/>
        <end position="25"/>
    </location>
</feature>
<dbReference type="Pfam" id="PF00593">
    <property type="entry name" value="TonB_dep_Rec_b-barrel"/>
    <property type="match status" value="1"/>
</dbReference>
<evidence type="ECO:0000256" key="2">
    <source>
        <dbReference type="ARBA" id="ARBA00023136"/>
    </source>
</evidence>
<evidence type="ECO:0000313" key="9">
    <source>
        <dbReference type="Proteomes" id="UP001138757"/>
    </source>
</evidence>